<comment type="caution">
    <text evidence="1">The sequence shown here is derived from an EMBL/GenBank/DDBJ whole genome shotgun (WGS) entry which is preliminary data.</text>
</comment>
<reference evidence="1" key="1">
    <citation type="journal article" date="2014" name="Int. J. Syst. Evol. Microbiol.">
        <title>Complete genome sequence of Corynebacterium casei LMG S-19264T (=DSM 44701T), isolated from a smear-ripened cheese.</title>
        <authorList>
            <consortium name="US DOE Joint Genome Institute (JGI-PGF)"/>
            <person name="Walter F."/>
            <person name="Albersmeier A."/>
            <person name="Kalinowski J."/>
            <person name="Ruckert C."/>
        </authorList>
    </citation>
    <scope>NUCLEOTIDE SEQUENCE</scope>
    <source>
        <strain evidence="1">JCM 31311</strain>
    </source>
</reference>
<dbReference type="Gene3D" id="1.20.1260.10">
    <property type="match status" value="1"/>
</dbReference>
<dbReference type="Pfam" id="PF05974">
    <property type="entry name" value="DUF892"/>
    <property type="match status" value="1"/>
</dbReference>
<dbReference type="SUPFAM" id="SSF47240">
    <property type="entry name" value="Ferritin-like"/>
    <property type="match status" value="1"/>
</dbReference>
<evidence type="ECO:0008006" key="3">
    <source>
        <dbReference type="Google" id="ProtNLM"/>
    </source>
</evidence>
<dbReference type="PANTHER" id="PTHR30565">
    <property type="entry name" value="PROTEIN YCIF"/>
    <property type="match status" value="1"/>
</dbReference>
<dbReference type="InterPro" id="IPR010287">
    <property type="entry name" value="DUF892_YciF-like"/>
</dbReference>
<organism evidence="1 2">
    <name type="scientific">Deinococcus ruber</name>
    <dbReference type="NCBI Taxonomy" id="1848197"/>
    <lineage>
        <taxon>Bacteria</taxon>
        <taxon>Thermotogati</taxon>
        <taxon>Deinococcota</taxon>
        <taxon>Deinococci</taxon>
        <taxon>Deinococcales</taxon>
        <taxon>Deinococcaceae</taxon>
        <taxon>Deinococcus</taxon>
    </lineage>
</organism>
<dbReference type="Proteomes" id="UP000603865">
    <property type="component" value="Unassembled WGS sequence"/>
</dbReference>
<dbReference type="PANTHER" id="PTHR30565:SF9">
    <property type="entry name" value="PROTEIN YCIF"/>
    <property type="match status" value="1"/>
</dbReference>
<reference evidence="1" key="2">
    <citation type="submission" date="2020-09" db="EMBL/GenBank/DDBJ databases">
        <authorList>
            <person name="Sun Q."/>
            <person name="Ohkuma M."/>
        </authorList>
    </citation>
    <scope>NUCLEOTIDE SEQUENCE</scope>
    <source>
        <strain evidence="1">JCM 31311</strain>
    </source>
</reference>
<keyword evidence="2" id="KW-1185">Reference proteome</keyword>
<dbReference type="RefSeq" id="WP_189087550.1">
    <property type="nucleotide sequence ID" value="NZ_BMQL01000001.1"/>
</dbReference>
<sequence>MSLAELNLRPSEIRALYLIHLHQTYSAECQALDALPHLALNVSSLGLRQRLLLSATDTPEHVKMLETVFTELAEVPGDSVCEPMKALIQFGADLLEQYPYGPARDLLLVGVAQEMKHLGIAKYAMSETFASVLGCDHQQMRFSKAKSDEEMTDRELGFSILSLRLTEDRL</sequence>
<dbReference type="InterPro" id="IPR012347">
    <property type="entry name" value="Ferritin-like"/>
</dbReference>
<evidence type="ECO:0000313" key="1">
    <source>
        <dbReference type="EMBL" id="GGQ93075.1"/>
    </source>
</evidence>
<dbReference type="InterPro" id="IPR009078">
    <property type="entry name" value="Ferritin-like_SF"/>
</dbReference>
<dbReference type="EMBL" id="BMQL01000001">
    <property type="protein sequence ID" value="GGQ93075.1"/>
    <property type="molecule type" value="Genomic_DNA"/>
</dbReference>
<accession>A0A918BWW8</accession>
<evidence type="ECO:0000313" key="2">
    <source>
        <dbReference type="Proteomes" id="UP000603865"/>
    </source>
</evidence>
<gene>
    <name evidence="1" type="ORF">GCM10008957_01300</name>
</gene>
<proteinExistence type="predicted"/>
<dbReference type="AlphaFoldDB" id="A0A918BWW8"/>
<dbReference type="InterPro" id="IPR047114">
    <property type="entry name" value="YciF"/>
</dbReference>
<protein>
    <recommendedName>
        <fullName evidence="3">DUF892 domain-containing protein</fullName>
    </recommendedName>
</protein>
<name>A0A918BWW8_9DEIO</name>